<comment type="caution">
    <text evidence="3">The sequence shown here is derived from an EMBL/GenBank/DDBJ whole genome shotgun (WGS) entry which is preliminary data.</text>
</comment>
<name>A0A2S7K0N3_9PROT</name>
<dbReference type="InterPro" id="IPR012338">
    <property type="entry name" value="Beta-lactam/transpept-like"/>
</dbReference>
<dbReference type="InterPro" id="IPR050491">
    <property type="entry name" value="AmpC-like"/>
</dbReference>
<gene>
    <name evidence="3" type="ORF">CW354_16945</name>
</gene>
<dbReference type="Pfam" id="PF00144">
    <property type="entry name" value="Beta-lactamase"/>
    <property type="match status" value="1"/>
</dbReference>
<evidence type="ECO:0000259" key="2">
    <source>
        <dbReference type="Pfam" id="PF00144"/>
    </source>
</evidence>
<dbReference type="Gene3D" id="3.40.710.10">
    <property type="entry name" value="DD-peptidase/beta-lactamase superfamily"/>
    <property type="match status" value="1"/>
</dbReference>
<dbReference type="EMBL" id="PJCH01000015">
    <property type="protein sequence ID" value="PQA86062.1"/>
    <property type="molecule type" value="Genomic_DNA"/>
</dbReference>
<dbReference type="SUPFAM" id="SSF56601">
    <property type="entry name" value="beta-lactamase/transpeptidase-like"/>
    <property type="match status" value="1"/>
</dbReference>
<evidence type="ECO:0000313" key="4">
    <source>
        <dbReference type="Proteomes" id="UP000239504"/>
    </source>
</evidence>
<dbReference type="InterPro" id="IPR001466">
    <property type="entry name" value="Beta-lactam-related"/>
</dbReference>
<feature type="transmembrane region" description="Helical" evidence="1">
    <location>
        <begin position="644"/>
        <end position="665"/>
    </location>
</feature>
<dbReference type="GO" id="GO:0016787">
    <property type="term" value="F:hydrolase activity"/>
    <property type="evidence" value="ECO:0007669"/>
    <property type="project" value="UniProtKB-KW"/>
</dbReference>
<evidence type="ECO:0000313" key="3">
    <source>
        <dbReference type="EMBL" id="PQA86062.1"/>
    </source>
</evidence>
<dbReference type="AlphaFoldDB" id="A0A2S7K0N3"/>
<dbReference type="PANTHER" id="PTHR46825">
    <property type="entry name" value="D-ALANYL-D-ALANINE-CARBOXYPEPTIDASE/ENDOPEPTIDASE AMPH"/>
    <property type="match status" value="1"/>
</dbReference>
<keyword evidence="4" id="KW-1185">Reference proteome</keyword>
<feature type="transmembrane region" description="Helical" evidence="1">
    <location>
        <begin position="602"/>
        <end position="624"/>
    </location>
</feature>
<keyword evidence="1" id="KW-1133">Transmembrane helix</keyword>
<evidence type="ECO:0000256" key="1">
    <source>
        <dbReference type="SAM" id="Phobius"/>
    </source>
</evidence>
<dbReference type="PANTHER" id="PTHR46825:SF9">
    <property type="entry name" value="BETA-LACTAMASE-RELATED DOMAIN-CONTAINING PROTEIN"/>
    <property type="match status" value="1"/>
</dbReference>
<sequence>MCSAILSASAFSPCSEARAHDHPCSIQLSGGTMSLTALARNAKAALLAAALLLPASAQAQVDPVVPDDPITEDIAVEEAAPAAPDVTPAEDGVHALTKADVDAWLDGFMPYALNENQVVGAVVMVVKDGEILTGRGFGYADLETRKPVDPATTMFRPGSISKLFTWTAVMQLVEKGEIDLDEDVNAYLDFKIPDAFGAPITVRHLMTHTAGFEEAIKNLIFEDPEKLMSLEDYVKSSIPARIFPPGQTPAYSNYATALAGYIVQRVSGESFDDYIDNHIFTPLGMEHSTFRMPLPEKYEGLMSGGYNDAADGEAQKFELIPAGPAGSLSSSGEDMSRFMIAHLNDGGPLLKPETARRMHETIDQHTPPLNAMALGFYQQNRGDLRSVGHGGDTTLFHSDLSLFLDKGVGLFVSFNSSGTGGGMVLLREKLAENFAERYFEEARIPFEPRLDTAKEHGAMVAGLYESSRTPASGFAALMRILGQTTISVDEEGDLVMPLGATQLRWREVEPFIWRNTQMGMRMAAVMDDDGKVDHITFEPVSPFMQYLPTPWHRSSSILMPLLSVALGALVLTLILWPANAIVRWRYKTPFALSGKEALAYRAVRVGIILVFVQLFLWFLIFQTLNSDLTALTAELDGQLRMAQLAQVFLYAALGASVWNLAMVWSGARSWFAKLWSVVLPLAFMVLIWFCAVGGLLSFDLNY</sequence>
<keyword evidence="3" id="KW-0378">Hydrolase</keyword>
<feature type="domain" description="Beta-lactamase-related" evidence="2">
    <location>
        <begin position="115"/>
        <end position="423"/>
    </location>
</feature>
<keyword evidence="1" id="KW-0472">Membrane</keyword>
<reference evidence="3 4" key="1">
    <citation type="submission" date="2017-12" db="EMBL/GenBank/DDBJ databases">
        <authorList>
            <person name="Hurst M.R.H."/>
        </authorList>
    </citation>
    <scope>NUCLEOTIDE SEQUENCE [LARGE SCALE GENOMIC DNA]</scope>
    <source>
        <strain evidence="3 4">SY-3-19</strain>
    </source>
</reference>
<keyword evidence="1" id="KW-0812">Transmembrane</keyword>
<feature type="transmembrane region" description="Helical" evidence="1">
    <location>
        <begin position="677"/>
        <end position="698"/>
    </location>
</feature>
<feature type="transmembrane region" description="Helical" evidence="1">
    <location>
        <begin position="557"/>
        <end position="582"/>
    </location>
</feature>
<proteinExistence type="predicted"/>
<protein>
    <submittedName>
        <fullName evidence="3">Serine hydrolase</fullName>
    </submittedName>
</protein>
<organism evidence="3 4">
    <name type="scientific">Hyphococcus luteus</name>
    <dbReference type="NCBI Taxonomy" id="2058213"/>
    <lineage>
        <taxon>Bacteria</taxon>
        <taxon>Pseudomonadati</taxon>
        <taxon>Pseudomonadota</taxon>
        <taxon>Alphaproteobacteria</taxon>
        <taxon>Parvularculales</taxon>
        <taxon>Parvularculaceae</taxon>
        <taxon>Hyphococcus</taxon>
    </lineage>
</organism>
<dbReference type="Proteomes" id="UP000239504">
    <property type="component" value="Unassembled WGS sequence"/>
</dbReference>
<accession>A0A2S7K0N3</accession>